<feature type="non-terminal residue" evidence="1">
    <location>
        <position position="184"/>
    </location>
</feature>
<name>A0ACB8AVS1_9AGAM</name>
<dbReference type="Proteomes" id="UP000790709">
    <property type="component" value="Unassembled WGS sequence"/>
</dbReference>
<organism evidence="1 2">
    <name type="scientific">Leucogyrophana mollusca</name>
    <dbReference type="NCBI Taxonomy" id="85980"/>
    <lineage>
        <taxon>Eukaryota</taxon>
        <taxon>Fungi</taxon>
        <taxon>Dikarya</taxon>
        <taxon>Basidiomycota</taxon>
        <taxon>Agaricomycotina</taxon>
        <taxon>Agaricomycetes</taxon>
        <taxon>Agaricomycetidae</taxon>
        <taxon>Boletales</taxon>
        <taxon>Boletales incertae sedis</taxon>
        <taxon>Leucogyrophana</taxon>
    </lineage>
</organism>
<gene>
    <name evidence="1" type="ORF">BV22DRAFT_994558</name>
</gene>
<comment type="caution">
    <text evidence="1">The sequence shown here is derived from an EMBL/GenBank/DDBJ whole genome shotgun (WGS) entry which is preliminary data.</text>
</comment>
<evidence type="ECO:0000313" key="1">
    <source>
        <dbReference type="EMBL" id="KAH7917071.1"/>
    </source>
</evidence>
<dbReference type="EMBL" id="MU267300">
    <property type="protein sequence ID" value="KAH7917071.1"/>
    <property type="molecule type" value="Genomic_DNA"/>
</dbReference>
<sequence>REPHLQEINHILRPLVDELLQFWHSGIFISRTADHVFGRLVRSAIIPLICDLPAIRKAAGFASFGSKEGSCSFCYATKDDFDNFDIKSFRPRTWKEHMRVAEQWLNAPSVAAREEHWRVHRIRWSELLRLPYWDPIQFPVVDSMHNLFLNEISHHCREALGMNAAKKVTPSFDPHDPTEQAIEI</sequence>
<proteinExistence type="predicted"/>
<evidence type="ECO:0000313" key="2">
    <source>
        <dbReference type="Proteomes" id="UP000790709"/>
    </source>
</evidence>
<feature type="non-terminal residue" evidence="1">
    <location>
        <position position="1"/>
    </location>
</feature>
<keyword evidence="2" id="KW-1185">Reference proteome</keyword>
<protein>
    <submittedName>
        <fullName evidence="1">Uncharacterized protein</fullName>
    </submittedName>
</protein>
<reference evidence="1" key="1">
    <citation type="journal article" date="2021" name="New Phytol.">
        <title>Evolutionary innovations through gain and loss of genes in the ectomycorrhizal Boletales.</title>
        <authorList>
            <person name="Wu G."/>
            <person name="Miyauchi S."/>
            <person name="Morin E."/>
            <person name="Kuo A."/>
            <person name="Drula E."/>
            <person name="Varga T."/>
            <person name="Kohler A."/>
            <person name="Feng B."/>
            <person name="Cao Y."/>
            <person name="Lipzen A."/>
            <person name="Daum C."/>
            <person name="Hundley H."/>
            <person name="Pangilinan J."/>
            <person name="Johnson J."/>
            <person name="Barry K."/>
            <person name="LaButti K."/>
            <person name="Ng V."/>
            <person name="Ahrendt S."/>
            <person name="Min B."/>
            <person name="Choi I.G."/>
            <person name="Park H."/>
            <person name="Plett J.M."/>
            <person name="Magnuson J."/>
            <person name="Spatafora J.W."/>
            <person name="Nagy L.G."/>
            <person name="Henrissat B."/>
            <person name="Grigoriev I.V."/>
            <person name="Yang Z.L."/>
            <person name="Xu J."/>
            <person name="Martin F.M."/>
        </authorList>
    </citation>
    <scope>NUCLEOTIDE SEQUENCE</scope>
    <source>
        <strain evidence="1">KUC20120723A-06</strain>
    </source>
</reference>
<accession>A0ACB8AVS1</accession>